<evidence type="ECO:0000256" key="5">
    <source>
        <dbReference type="ARBA" id="ARBA00022822"/>
    </source>
</evidence>
<feature type="active site" description="Proton acceptor" evidence="9">
    <location>
        <position position="49"/>
    </location>
</feature>
<accession>A0A410P532</accession>
<comment type="subunit">
    <text evidence="3 9">Tetramer of two alpha and two beta chains.</text>
</comment>
<keyword evidence="12" id="KW-1185">Reference proteome</keyword>
<evidence type="ECO:0000256" key="4">
    <source>
        <dbReference type="ARBA" id="ARBA00022605"/>
    </source>
</evidence>
<evidence type="ECO:0000256" key="7">
    <source>
        <dbReference type="ARBA" id="ARBA00023239"/>
    </source>
</evidence>
<dbReference type="KEGG" id="vai:BU251_06015"/>
<evidence type="ECO:0000313" key="12">
    <source>
        <dbReference type="Proteomes" id="UP000287243"/>
    </source>
</evidence>
<dbReference type="EC" id="4.2.1.20" evidence="9"/>
<evidence type="ECO:0000313" key="11">
    <source>
        <dbReference type="EMBL" id="QAT17317.1"/>
    </source>
</evidence>
<dbReference type="InterPro" id="IPR013785">
    <property type="entry name" value="Aldolase_TIM"/>
</dbReference>
<organism evidence="11 12">
    <name type="scientific">Velamenicoccus archaeovorus</name>
    <dbReference type="NCBI Taxonomy" id="1930593"/>
    <lineage>
        <taxon>Bacteria</taxon>
        <taxon>Pseudomonadati</taxon>
        <taxon>Candidatus Omnitrophota</taxon>
        <taxon>Candidatus Velamenicoccus</taxon>
    </lineage>
</organism>
<dbReference type="FunFam" id="3.20.20.70:FF:000037">
    <property type="entry name" value="Tryptophan synthase alpha chain"/>
    <property type="match status" value="1"/>
</dbReference>
<dbReference type="InterPro" id="IPR002028">
    <property type="entry name" value="Trp_synthase_suA"/>
</dbReference>
<dbReference type="PROSITE" id="PS00167">
    <property type="entry name" value="TRP_SYNTHASE_ALPHA"/>
    <property type="match status" value="1"/>
</dbReference>
<keyword evidence="5 9" id="KW-0822">Tryptophan biosynthesis</keyword>
<evidence type="ECO:0000256" key="6">
    <source>
        <dbReference type="ARBA" id="ARBA00023141"/>
    </source>
</evidence>
<dbReference type="GO" id="GO:0005829">
    <property type="term" value="C:cytosol"/>
    <property type="evidence" value="ECO:0007669"/>
    <property type="project" value="TreeGrafter"/>
</dbReference>
<comment type="function">
    <text evidence="1 9">The alpha subunit is responsible for the aldol cleavage of indoleglycerol phosphate to indole and glyceraldehyde 3-phosphate.</text>
</comment>
<dbReference type="AlphaFoldDB" id="A0A410P532"/>
<evidence type="ECO:0000256" key="3">
    <source>
        <dbReference type="ARBA" id="ARBA00011270"/>
    </source>
</evidence>
<protein>
    <recommendedName>
        <fullName evidence="9">Tryptophan synthase alpha chain</fullName>
        <ecNumber evidence="9">4.2.1.20</ecNumber>
    </recommendedName>
</protein>
<dbReference type="EMBL" id="CP019384">
    <property type="protein sequence ID" value="QAT17317.1"/>
    <property type="molecule type" value="Genomic_DNA"/>
</dbReference>
<gene>
    <name evidence="9" type="primary">trpA</name>
    <name evidence="11" type="ORF">BU251_06015</name>
</gene>
<reference evidence="11 12" key="1">
    <citation type="submission" date="2017-01" db="EMBL/GenBank/DDBJ databases">
        <title>First insights into the biology of 'candidatus Vampirococcus archaeovorus'.</title>
        <authorList>
            <person name="Kizina J."/>
            <person name="Jordan S."/>
            <person name="Stueber K."/>
            <person name="Reinhardt R."/>
            <person name="Harder J."/>
        </authorList>
    </citation>
    <scope>NUCLEOTIDE SEQUENCE [LARGE SCALE GENOMIC DNA]</scope>
    <source>
        <strain evidence="11 12">LiM</strain>
    </source>
</reference>
<evidence type="ECO:0000256" key="8">
    <source>
        <dbReference type="ARBA" id="ARBA00049047"/>
    </source>
</evidence>
<comment type="similarity">
    <text evidence="9 10">Belongs to the TrpA family.</text>
</comment>
<keyword evidence="6 9" id="KW-0057">Aromatic amino acid biosynthesis</keyword>
<dbReference type="UniPathway" id="UPA00035">
    <property type="reaction ID" value="UER00044"/>
</dbReference>
<sequence>MNRIDATFRKLKKRGRRALIPFVTAGYPGLGATEKIVLGLESAGADVVELGVPFSDPIADGPVIQMSSFEALKKGVTLKDVLGLVGRLRRRTQIPLVAMTYFNPVLQYGPRRFVTDALKAGLDGVIIPDLPPQEEKDFQAEARRKGLAVVLFISPTTPPARARTIAAQARGFIYFVSLVGVTGARRKLPPDLKARLAAAKRIAGETPVCVGFGVSSPKQVRELGRYCDGVIVGSAVVNKIREGLRLKDYAARTAAFVRSLKGTHV</sequence>
<dbReference type="PANTHER" id="PTHR43406:SF1">
    <property type="entry name" value="TRYPTOPHAN SYNTHASE ALPHA CHAIN, CHLOROPLASTIC"/>
    <property type="match status" value="1"/>
</dbReference>
<proteinExistence type="inferred from homology"/>
<keyword evidence="7 9" id="KW-0456">Lyase</keyword>
<comment type="catalytic activity">
    <reaction evidence="8 9">
        <text>(1S,2R)-1-C-(indol-3-yl)glycerol 3-phosphate + L-serine = D-glyceraldehyde 3-phosphate + L-tryptophan + H2O</text>
        <dbReference type="Rhea" id="RHEA:10532"/>
        <dbReference type="ChEBI" id="CHEBI:15377"/>
        <dbReference type="ChEBI" id="CHEBI:33384"/>
        <dbReference type="ChEBI" id="CHEBI:57912"/>
        <dbReference type="ChEBI" id="CHEBI:58866"/>
        <dbReference type="ChEBI" id="CHEBI:59776"/>
        <dbReference type="EC" id="4.2.1.20"/>
    </reaction>
</comment>
<evidence type="ECO:0000256" key="9">
    <source>
        <dbReference type="HAMAP-Rule" id="MF_00131"/>
    </source>
</evidence>
<dbReference type="NCBIfam" id="TIGR00262">
    <property type="entry name" value="trpA"/>
    <property type="match status" value="1"/>
</dbReference>
<dbReference type="HAMAP" id="MF_00131">
    <property type="entry name" value="Trp_synth_alpha"/>
    <property type="match status" value="1"/>
</dbReference>
<evidence type="ECO:0000256" key="1">
    <source>
        <dbReference type="ARBA" id="ARBA00003365"/>
    </source>
</evidence>
<dbReference type="CDD" id="cd04724">
    <property type="entry name" value="Tryptophan_synthase_alpha"/>
    <property type="match status" value="1"/>
</dbReference>
<dbReference type="Gene3D" id="3.20.20.70">
    <property type="entry name" value="Aldolase class I"/>
    <property type="match status" value="1"/>
</dbReference>
<dbReference type="InterPro" id="IPR011060">
    <property type="entry name" value="RibuloseP-bd_barrel"/>
</dbReference>
<evidence type="ECO:0000256" key="10">
    <source>
        <dbReference type="RuleBase" id="RU003662"/>
    </source>
</evidence>
<dbReference type="RefSeq" id="WP_128700135.1">
    <property type="nucleotide sequence ID" value="NZ_CP019384.1"/>
</dbReference>
<dbReference type="GO" id="GO:0004834">
    <property type="term" value="F:tryptophan synthase activity"/>
    <property type="evidence" value="ECO:0007669"/>
    <property type="project" value="UniProtKB-UniRule"/>
</dbReference>
<evidence type="ECO:0000256" key="2">
    <source>
        <dbReference type="ARBA" id="ARBA00004733"/>
    </source>
</evidence>
<dbReference type="Pfam" id="PF00290">
    <property type="entry name" value="Trp_syntA"/>
    <property type="match status" value="1"/>
</dbReference>
<dbReference type="PANTHER" id="PTHR43406">
    <property type="entry name" value="TRYPTOPHAN SYNTHASE, ALPHA CHAIN"/>
    <property type="match status" value="1"/>
</dbReference>
<keyword evidence="4 9" id="KW-0028">Amino-acid biosynthesis</keyword>
<name>A0A410P532_VELA1</name>
<dbReference type="InterPro" id="IPR018204">
    <property type="entry name" value="Trp_synthase_alpha_AS"/>
</dbReference>
<dbReference type="OrthoDB" id="9804578at2"/>
<dbReference type="Proteomes" id="UP000287243">
    <property type="component" value="Chromosome"/>
</dbReference>
<feature type="active site" description="Proton acceptor" evidence="9">
    <location>
        <position position="60"/>
    </location>
</feature>
<comment type="pathway">
    <text evidence="2 9">Amino-acid biosynthesis; L-tryptophan biosynthesis; L-tryptophan from chorismate: step 5/5.</text>
</comment>
<dbReference type="SUPFAM" id="SSF51366">
    <property type="entry name" value="Ribulose-phoshate binding barrel"/>
    <property type="match status" value="1"/>
</dbReference>